<dbReference type="AlphaFoldDB" id="A0A0E9W5G6"/>
<dbReference type="EMBL" id="GBXM01023021">
    <property type="protein sequence ID" value="JAH85556.1"/>
    <property type="molecule type" value="Transcribed_RNA"/>
</dbReference>
<proteinExistence type="predicted"/>
<sequence length="51" mass="5707">MAPDKESTISQDIFYLSFLNYSPQLACVCISEAISHSISDTTQKNKQILVQ</sequence>
<name>A0A0E9W5G6_ANGAN</name>
<organism evidence="1">
    <name type="scientific">Anguilla anguilla</name>
    <name type="common">European freshwater eel</name>
    <name type="synonym">Muraena anguilla</name>
    <dbReference type="NCBI Taxonomy" id="7936"/>
    <lineage>
        <taxon>Eukaryota</taxon>
        <taxon>Metazoa</taxon>
        <taxon>Chordata</taxon>
        <taxon>Craniata</taxon>
        <taxon>Vertebrata</taxon>
        <taxon>Euteleostomi</taxon>
        <taxon>Actinopterygii</taxon>
        <taxon>Neopterygii</taxon>
        <taxon>Teleostei</taxon>
        <taxon>Anguilliformes</taxon>
        <taxon>Anguillidae</taxon>
        <taxon>Anguilla</taxon>
    </lineage>
</organism>
<protein>
    <submittedName>
        <fullName evidence="1">Uncharacterized protein</fullName>
    </submittedName>
</protein>
<reference evidence="1" key="1">
    <citation type="submission" date="2014-11" db="EMBL/GenBank/DDBJ databases">
        <authorList>
            <person name="Amaro Gonzalez C."/>
        </authorList>
    </citation>
    <scope>NUCLEOTIDE SEQUENCE</scope>
</reference>
<accession>A0A0E9W5G6</accession>
<reference evidence="1" key="2">
    <citation type="journal article" date="2015" name="Fish Shellfish Immunol.">
        <title>Early steps in the European eel (Anguilla anguilla)-Vibrio vulnificus interaction in the gills: Role of the RtxA13 toxin.</title>
        <authorList>
            <person name="Callol A."/>
            <person name="Pajuelo D."/>
            <person name="Ebbesson L."/>
            <person name="Teles M."/>
            <person name="MacKenzie S."/>
            <person name="Amaro C."/>
        </authorList>
    </citation>
    <scope>NUCLEOTIDE SEQUENCE</scope>
</reference>
<evidence type="ECO:0000313" key="1">
    <source>
        <dbReference type="EMBL" id="JAH85556.1"/>
    </source>
</evidence>